<evidence type="ECO:0000313" key="1">
    <source>
        <dbReference type="EMBL" id="MBB6217157.1"/>
    </source>
</evidence>
<dbReference type="RefSeq" id="WP_184311666.1">
    <property type="nucleotide sequence ID" value="NZ_JACHEN010000020.1"/>
</dbReference>
<accession>A0A841KUU0</accession>
<sequence length="107" mass="12884">MLDERIYKEHYETILHMTRNLGIDTTDDCLRQELSSASKEVAVLREKILNMKASLHQKTNMDEFRHLQYDLEDAQALLDNLLHKLRTSDERYLCFKEYLRRNPKEIE</sequence>
<protein>
    <submittedName>
        <fullName evidence="1">Putative nucleic acid-binding Zn-ribbon protein</fullName>
    </submittedName>
</protein>
<reference evidence="1 2" key="1">
    <citation type="submission" date="2020-08" db="EMBL/GenBank/DDBJ databases">
        <title>Genomic Encyclopedia of Type Strains, Phase IV (KMG-IV): sequencing the most valuable type-strain genomes for metagenomic binning, comparative biology and taxonomic classification.</title>
        <authorList>
            <person name="Goeker M."/>
        </authorList>
    </citation>
    <scope>NUCLEOTIDE SEQUENCE [LARGE SCALE GENOMIC DNA]</scope>
    <source>
        <strain evidence="1 2">DSM 103526</strain>
    </source>
</reference>
<dbReference type="AlphaFoldDB" id="A0A841KUU0"/>
<comment type="caution">
    <text evidence="1">The sequence shown here is derived from an EMBL/GenBank/DDBJ whole genome shotgun (WGS) entry which is preliminary data.</text>
</comment>
<dbReference type="EMBL" id="JACHEN010000020">
    <property type="protein sequence ID" value="MBB6217157.1"/>
    <property type="molecule type" value="Genomic_DNA"/>
</dbReference>
<proteinExistence type="predicted"/>
<organism evidence="1 2">
    <name type="scientific">Anaerosolibacter carboniphilus</name>
    <dbReference type="NCBI Taxonomy" id="1417629"/>
    <lineage>
        <taxon>Bacteria</taxon>
        <taxon>Bacillati</taxon>
        <taxon>Bacillota</taxon>
        <taxon>Clostridia</taxon>
        <taxon>Peptostreptococcales</taxon>
        <taxon>Thermotaleaceae</taxon>
        <taxon>Anaerosolibacter</taxon>
    </lineage>
</organism>
<evidence type="ECO:0000313" key="2">
    <source>
        <dbReference type="Proteomes" id="UP000579281"/>
    </source>
</evidence>
<gene>
    <name evidence="1" type="ORF">HNQ80_003263</name>
</gene>
<keyword evidence="2" id="KW-1185">Reference proteome</keyword>
<dbReference type="Proteomes" id="UP000579281">
    <property type="component" value="Unassembled WGS sequence"/>
</dbReference>
<name>A0A841KUU0_9FIRM</name>